<evidence type="ECO:0000313" key="2">
    <source>
        <dbReference type="Proteomes" id="UP000437131"/>
    </source>
</evidence>
<dbReference type="Proteomes" id="UP000437131">
    <property type="component" value="Unassembled WGS sequence"/>
</dbReference>
<evidence type="ECO:0000313" key="1">
    <source>
        <dbReference type="EMBL" id="MTF37901.1"/>
    </source>
</evidence>
<gene>
    <name evidence="1" type="ORF">GGC33_03040</name>
</gene>
<organism evidence="1 2">
    <name type="scientific">Cyanobacterium aponinum 0216</name>
    <dbReference type="NCBI Taxonomy" id="2676140"/>
    <lineage>
        <taxon>Bacteria</taxon>
        <taxon>Bacillati</taxon>
        <taxon>Cyanobacteriota</taxon>
        <taxon>Cyanophyceae</taxon>
        <taxon>Oscillatoriophycideae</taxon>
        <taxon>Chroococcales</taxon>
        <taxon>Geminocystaceae</taxon>
        <taxon>Cyanobacterium</taxon>
    </lineage>
</organism>
<dbReference type="EMBL" id="WMIA01000002">
    <property type="protein sequence ID" value="MTF37901.1"/>
    <property type="molecule type" value="Genomic_DNA"/>
</dbReference>
<dbReference type="AlphaFoldDB" id="A0A844GS61"/>
<name>A0A844GS61_9CHRO</name>
<sequence>MNGTECDRIQENSLEQFLKHKQLLVINPRKKNGLILIKTYYAEFAGPGAIIGGCFDQDLVNAIPVGNLSLIQASNFQERQRAYLIRRQWVKLIKQITDNPIPRQRAQVILNQFEHWFDSETAEKVSDEVFASIVGVFPETIKKARDLVNRL</sequence>
<comment type="caution">
    <text evidence="1">The sequence shown here is derived from an EMBL/GenBank/DDBJ whole genome shotgun (WGS) entry which is preliminary data.</text>
</comment>
<protein>
    <submittedName>
        <fullName evidence="1">Uncharacterized protein</fullName>
    </submittedName>
</protein>
<proteinExistence type="predicted"/>
<dbReference type="RefSeq" id="WP_015218522.1">
    <property type="nucleotide sequence ID" value="NZ_WMIA01000002.1"/>
</dbReference>
<accession>A0A844GS61</accession>
<reference evidence="1 2" key="1">
    <citation type="submission" date="2019-11" db="EMBL/GenBank/DDBJ databases">
        <title>Isolation of a new High Light Tolerant Cyanobacteria.</title>
        <authorList>
            <person name="Dobson Z."/>
            <person name="Vaughn N."/>
            <person name="Vaughn M."/>
            <person name="Fromme P."/>
            <person name="Mazor Y."/>
        </authorList>
    </citation>
    <scope>NUCLEOTIDE SEQUENCE [LARGE SCALE GENOMIC DNA]</scope>
    <source>
        <strain evidence="1 2">0216</strain>
    </source>
</reference>